<feature type="region of interest" description="Disordered" evidence="1">
    <location>
        <begin position="23"/>
        <end position="60"/>
    </location>
</feature>
<dbReference type="AlphaFoldDB" id="A0A6P8Y8P3"/>
<dbReference type="InterPro" id="IPR011990">
    <property type="entry name" value="TPR-like_helical_dom_sf"/>
</dbReference>
<name>A0A6P8Y8P3_THRPL</name>
<keyword evidence="2" id="KW-1185">Reference proteome</keyword>
<feature type="compositionally biased region" description="Low complexity" evidence="1">
    <location>
        <begin position="27"/>
        <end position="43"/>
    </location>
</feature>
<organism evidence="3">
    <name type="scientific">Thrips palmi</name>
    <name type="common">Melon thrips</name>
    <dbReference type="NCBI Taxonomy" id="161013"/>
    <lineage>
        <taxon>Eukaryota</taxon>
        <taxon>Metazoa</taxon>
        <taxon>Ecdysozoa</taxon>
        <taxon>Arthropoda</taxon>
        <taxon>Hexapoda</taxon>
        <taxon>Insecta</taxon>
        <taxon>Pterygota</taxon>
        <taxon>Neoptera</taxon>
        <taxon>Paraneoptera</taxon>
        <taxon>Thysanoptera</taxon>
        <taxon>Terebrantia</taxon>
        <taxon>Thripoidea</taxon>
        <taxon>Thripidae</taxon>
        <taxon>Thrips</taxon>
    </lineage>
</organism>
<dbReference type="KEGG" id="tpal:117640563"/>
<evidence type="ECO:0000313" key="3">
    <source>
        <dbReference type="RefSeq" id="XP_034233005.1"/>
    </source>
</evidence>
<evidence type="ECO:0000313" key="2">
    <source>
        <dbReference type="Proteomes" id="UP000515158"/>
    </source>
</evidence>
<dbReference type="GeneID" id="117640563"/>
<accession>A0A6P8Y8P3</accession>
<evidence type="ECO:0000256" key="1">
    <source>
        <dbReference type="SAM" id="MobiDB-lite"/>
    </source>
</evidence>
<gene>
    <name evidence="3" type="primary">LOC117640563</name>
</gene>
<dbReference type="SUPFAM" id="SSF48452">
    <property type="entry name" value="TPR-like"/>
    <property type="match status" value="1"/>
</dbReference>
<proteinExistence type="predicted"/>
<protein>
    <submittedName>
        <fullName evidence="3">Uncharacterized protein LOC117640563 isoform X1</fullName>
    </submittedName>
</protein>
<sequence length="456" mass="50673">MPTLRVPCSANRCEIGFPLVHEKRSSKASAKALSKAAARAASKARARGSPPLFPGDESDEEDEAADVIGELLELLLPDPKERQRRISNIMTEGGDMRLMINELVNKRRDDKAVMRLLQRMQEVGGCDCEARMAKFKSPFSWGWAAQPMPRCAYIADKLFQAGTDWNLAFDKLNLAYSLYTWSKRAEGRAKLVECYMLLLPGPSFNRGCPIVNDHREALRYLLDSTWASMCLVQRKQPCTGIDPVLAEFISTIKPYNTLPLEQKAAVLVMEGRFSDDEGLLRLARRAIALSPDEGEWKHMLGWKLQGQRVKQGGSVPGTEELAMLRDAVRLRRSPDTLTRLAISLADCGPAGRTEARQLVDQALAEYPDNAAVLSQAAHVVQLLGGSVQAVYNEVENLYTRALAVTGDCAHLRMKLGMVLQQRGKARQAKQQFQRAAAISLDAVEEFMKDVPFPFAK</sequence>
<dbReference type="Proteomes" id="UP000515158">
    <property type="component" value="Unplaced"/>
</dbReference>
<reference evidence="3" key="1">
    <citation type="submission" date="2025-08" db="UniProtKB">
        <authorList>
            <consortium name="RefSeq"/>
        </authorList>
    </citation>
    <scope>IDENTIFICATION</scope>
    <source>
        <tissue evidence="3">Total insect</tissue>
    </source>
</reference>
<dbReference type="Gene3D" id="1.25.40.10">
    <property type="entry name" value="Tetratricopeptide repeat domain"/>
    <property type="match status" value="1"/>
</dbReference>
<dbReference type="RefSeq" id="XP_034233005.1">
    <property type="nucleotide sequence ID" value="XM_034377114.1"/>
</dbReference>
<dbReference type="InParanoid" id="A0A6P8Y8P3"/>